<gene>
    <name evidence="1" type="ORF">AKAME5_001514500</name>
</gene>
<organism evidence="1 2">
    <name type="scientific">Lates japonicus</name>
    <name type="common">Japanese lates</name>
    <dbReference type="NCBI Taxonomy" id="270547"/>
    <lineage>
        <taxon>Eukaryota</taxon>
        <taxon>Metazoa</taxon>
        <taxon>Chordata</taxon>
        <taxon>Craniata</taxon>
        <taxon>Vertebrata</taxon>
        <taxon>Euteleostomi</taxon>
        <taxon>Actinopterygii</taxon>
        <taxon>Neopterygii</taxon>
        <taxon>Teleostei</taxon>
        <taxon>Neoteleostei</taxon>
        <taxon>Acanthomorphata</taxon>
        <taxon>Carangaria</taxon>
        <taxon>Carangaria incertae sedis</taxon>
        <taxon>Centropomidae</taxon>
        <taxon>Lates</taxon>
    </lineage>
</organism>
<evidence type="ECO:0000313" key="1">
    <source>
        <dbReference type="EMBL" id="GLD63535.1"/>
    </source>
</evidence>
<name>A0AAD3MZW4_LATJO</name>
<sequence length="164" mass="17989">MVQWLKAALHWGENLPGNVVDETKQSCTVKGVKRECSQESAWKLKSPSTRFTLVVGGPIVMQATHRTTSPAKPQAKPAAEITWYRDGEVMEAAIYSRPAYSDTISPASDCDPRSQVLFICSAWWSKGGFHLWGSGDSLEVTVDYSPVQARLLQCQLVGSTNVST</sequence>
<accession>A0AAD3MZW4</accession>
<keyword evidence="2" id="KW-1185">Reference proteome</keyword>
<comment type="caution">
    <text evidence="1">The sequence shown here is derived from an EMBL/GenBank/DDBJ whole genome shotgun (WGS) entry which is preliminary data.</text>
</comment>
<reference evidence="1" key="1">
    <citation type="submission" date="2022-08" db="EMBL/GenBank/DDBJ databases">
        <title>Genome sequencing of akame (Lates japonicus).</title>
        <authorList>
            <person name="Hashiguchi Y."/>
            <person name="Takahashi H."/>
        </authorList>
    </citation>
    <scope>NUCLEOTIDE SEQUENCE</scope>
    <source>
        <strain evidence="1">Kochi</strain>
    </source>
</reference>
<protein>
    <submittedName>
        <fullName evidence="1">Kin of IRRE-like protein 2 isoform X1</fullName>
    </submittedName>
</protein>
<dbReference type="AlphaFoldDB" id="A0AAD3MZW4"/>
<proteinExistence type="predicted"/>
<evidence type="ECO:0000313" key="2">
    <source>
        <dbReference type="Proteomes" id="UP001279410"/>
    </source>
</evidence>
<dbReference type="EMBL" id="BRZM01000063">
    <property type="protein sequence ID" value="GLD63535.1"/>
    <property type="molecule type" value="Genomic_DNA"/>
</dbReference>
<dbReference type="Proteomes" id="UP001279410">
    <property type="component" value="Unassembled WGS sequence"/>
</dbReference>